<dbReference type="PANTHER" id="PTHR12526:SF630">
    <property type="entry name" value="GLYCOSYLTRANSFERASE"/>
    <property type="match status" value="1"/>
</dbReference>
<dbReference type="AlphaFoldDB" id="A0A0R2MJ97"/>
<gene>
    <name evidence="2" type="ORF">IV64_GL002021</name>
</gene>
<comment type="caution">
    <text evidence="2">The sequence shown here is derived from an EMBL/GenBank/DDBJ whole genome shotgun (WGS) entry which is preliminary data.</text>
</comment>
<dbReference type="SUPFAM" id="SSF53756">
    <property type="entry name" value="UDP-Glycosyltransferase/glycogen phosphorylase"/>
    <property type="match status" value="1"/>
</dbReference>
<dbReference type="Gene3D" id="3.40.50.2000">
    <property type="entry name" value="Glycogen Phosphorylase B"/>
    <property type="match status" value="2"/>
</dbReference>
<keyword evidence="2" id="KW-0808">Transferase</keyword>
<evidence type="ECO:0000259" key="1">
    <source>
        <dbReference type="Pfam" id="PF00534"/>
    </source>
</evidence>
<dbReference type="Pfam" id="PF00534">
    <property type="entry name" value="Glycos_transf_1"/>
    <property type="match status" value="1"/>
</dbReference>
<reference evidence="2 3" key="1">
    <citation type="journal article" date="2015" name="Genome Announc.">
        <title>Expanding the biotechnology potential of lactobacilli through comparative genomics of 213 strains and associated genera.</title>
        <authorList>
            <person name="Sun Z."/>
            <person name="Harris H.M."/>
            <person name="McCann A."/>
            <person name="Guo C."/>
            <person name="Argimon S."/>
            <person name="Zhang W."/>
            <person name="Yang X."/>
            <person name="Jeffery I.B."/>
            <person name="Cooney J.C."/>
            <person name="Kagawa T.F."/>
            <person name="Liu W."/>
            <person name="Song Y."/>
            <person name="Salvetti E."/>
            <person name="Wrobel A."/>
            <person name="Rasinkangas P."/>
            <person name="Parkhill J."/>
            <person name="Rea M.C."/>
            <person name="O'Sullivan O."/>
            <person name="Ritari J."/>
            <person name="Douillard F.P."/>
            <person name="Paul Ross R."/>
            <person name="Yang R."/>
            <person name="Briner A.E."/>
            <person name="Felis G.E."/>
            <person name="de Vos W.M."/>
            <person name="Barrangou R."/>
            <person name="Klaenhammer T.R."/>
            <person name="Caufield P.W."/>
            <person name="Cui Y."/>
            <person name="Zhang H."/>
            <person name="O'Toole P.W."/>
        </authorList>
    </citation>
    <scope>NUCLEOTIDE SEQUENCE [LARGE SCALE GENOMIC DNA]</scope>
    <source>
        <strain evidence="2 3">LMG 26013</strain>
    </source>
</reference>
<dbReference type="OrthoDB" id="9804196at2"/>
<name>A0A0R2MJ97_9LACO</name>
<dbReference type="InterPro" id="IPR001296">
    <property type="entry name" value="Glyco_trans_1"/>
</dbReference>
<evidence type="ECO:0000313" key="2">
    <source>
        <dbReference type="EMBL" id="KRO13781.1"/>
    </source>
</evidence>
<dbReference type="EMBL" id="JQCL01000037">
    <property type="protein sequence ID" value="KRO13781.1"/>
    <property type="molecule type" value="Genomic_DNA"/>
</dbReference>
<dbReference type="RefSeq" id="WP_057705789.1">
    <property type="nucleotide sequence ID" value="NZ_JQCL01000037.1"/>
</dbReference>
<feature type="domain" description="Glycosyl transferase family 1" evidence="1">
    <location>
        <begin position="192"/>
        <end position="299"/>
    </location>
</feature>
<dbReference type="GO" id="GO:0016757">
    <property type="term" value="F:glycosyltransferase activity"/>
    <property type="evidence" value="ECO:0007669"/>
    <property type="project" value="InterPro"/>
</dbReference>
<dbReference type="PANTHER" id="PTHR12526">
    <property type="entry name" value="GLYCOSYLTRANSFERASE"/>
    <property type="match status" value="1"/>
</dbReference>
<proteinExistence type="predicted"/>
<sequence length="367" mass="42336">MSKVLVVTNNLDSGLGITEWIRHYYNALVREYNMDVTIIVESGKINVPSGYFEKKIRIIKFHEMKTKPLAYVLDWLKYRKTCNLFDYIHFHTDNLTKFFPLLLLFNKNNVVIHSHNSTNDKVTSSKLKTIMNSIGKYVVKQSKFVNFACSDTAAEWLFGNQPYIQVNNGVNIKDFAFNNELRKRYIIELQLQGKRVFAHVGRFSHQKNQIRLIKIFKEIHNNIPDSVLLLIGQGDLENEIKRMVSYEGLTKSVRFLGFRNDIRNLMNAVDDIIFPSLYEGLPISLVEAQANGVPVFYADTITSEVKLLPSSKSFNLSQSDNNIASIILTNLVEMDALERIKAQDIVEKKGYGDEHTVTQLYNFYSKR</sequence>
<dbReference type="PATRIC" id="fig|942150.3.peg.2098"/>
<accession>A0A0R2MJ97</accession>
<protein>
    <submittedName>
        <fullName evidence="2">Glycosyltransferase</fullName>
    </submittedName>
</protein>
<dbReference type="STRING" id="942150.IV64_GL002021"/>
<dbReference type="Proteomes" id="UP000051783">
    <property type="component" value="Unassembled WGS sequence"/>
</dbReference>
<keyword evidence="3" id="KW-1185">Reference proteome</keyword>
<organism evidence="2 3">
    <name type="scientific">Lactiplantibacillus xiangfangensis</name>
    <dbReference type="NCBI Taxonomy" id="942150"/>
    <lineage>
        <taxon>Bacteria</taxon>
        <taxon>Bacillati</taxon>
        <taxon>Bacillota</taxon>
        <taxon>Bacilli</taxon>
        <taxon>Lactobacillales</taxon>
        <taxon>Lactobacillaceae</taxon>
        <taxon>Lactiplantibacillus</taxon>
    </lineage>
</organism>
<evidence type="ECO:0000313" key="3">
    <source>
        <dbReference type="Proteomes" id="UP000051783"/>
    </source>
</evidence>